<keyword evidence="3" id="KW-1185">Reference proteome</keyword>
<dbReference type="InterPro" id="IPR050789">
    <property type="entry name" value="Diverse_Enzym_Activities"/>
</dbReference>
<feature type="domain" description="Beta-lactamase-related" evidence="1">
    <location>
        <begin position="24"/>
        <end position="390"/>
    </location>
</feature>
<reference evidence="2 3" key="1">
    <citation type="submission" date="2016-03" db="EMBL/GenBank/DDBJ databases">
        <authorList>
            <person name="Ploux O."/>
        </authorList>
    </citation>
    <scope>NUCLEOTIDE SEQUENCE [LARGE SCALE GENOMIC DNA]</scope>
    <source>
        <strain evidence="2 3">UAMH 11012</strain>
    </source>
</reference>
<dbReference type="PANTHER" id="PTHR43283">
    <property type="entry name" value="BETA-LACTAMASE-RELATED"/>
    <property type="match status" value="1"/>
</dbReference>
<dbReference type="SUPFAM" id="SSF56601">
    <property type="entry name" value="beta-lactamase/transpeptidase-like"/>
    <property type="match status" value="1"/>
</dbReference>
<proteinExistence type="predicted"/>
<accession>A0A1L7WIX9</accession>
<evidence type="ECO:0000313" key="2">
    <source>
        <dbReference type="EMBL" id="CZR52725.1"/>
    </source>
</evidence>
<dbReference type="STRING" id="576137.A0A1L7WIX9"/>
<sequence length="410" mass="45823">MAKLSTETIHNLQQQVEDACNDPKNDIPGLTVVVVGKNGQELFAHSAGKRGFESSEAMTLDNIFWIASCTKMITGIACMQLVEQKILALDDVAQVEKLCPELKEVKVLGEDGKLVEKERGITLRMLLTHTAGFGYAFFNEKLRDYNKPIGYDEFSGHMYDIKQPLVNQPGTRWEYGVSIDWAGILLERATSMSLNSYMQRFIFVPLGLENISMFPTQNMKDKLAHMHTRNPDGTISRFDHIQRRPLIVDTDEQVKECFNSGGAGCFAKPQEYCQILATLLNDGTSPKTGVQLLQKSTVDLMFTNQIPQFPQFGSRGIPDAKPWLTNPLPNLYPAPEEVVQGWGLTFMLSGGYTGRSKGTAFWAGLPNLWWWCDRERGVAGLVSSQILPFADAKVLGLWAKLEADIYQGLM</sequence>
<dbReference type="Gene3D" id="3.40.710.10">
    <property type="entry name" value="DD-peptidase/beta-lactamase superfamily"/>
    <property type="match status" value="1"/>
</dbReference>
<protein>
    <submittedName>
        <fullName evidence="2">Probable beta-lactamase class C and other penicillin binding proteins</fullName>
    </submittedName>
</protein>
<dbReference type="PANTHER" id="PTHR43283:SF3">
    <property type="entry name" value="BETA-LACTAMASE FAMILY PROTEIN (AFU_ORTHOLOGUE AFUA_5G07500)"/>
    <property type="match status" value="1"/>
</dbReference>
<dbReference type="InterPro" id="IPR012338">
    <property type="entry name" value="Beta-lactam/transpept-like"/>
</dbReference>
<dbReference type="EMBL" id="FJOG01000003">
    <property type="protein sequence ID" value="CZR52725.1"/>
    <property type="molecule type" value="Genomic_DNA"/>
</dbReference>
<name>A0A1L7WIX9_9HELO</name>
<evidence type="ECO:0000259" key="1">
    <source>
        <dbReference type="Pfam" id="PF00144"/>
    </source>
</evidence>
<dbReference type="Pfam" id="PF00144">
    <property type="entry name" value="Beta-lactamase"/>
    <property type="match status" value="1"/>
</dbReference>
<dbReference type="InterPro" id="IPR001466">
    <property type="entry name" value="Beta-lactam-related"/>
</dbReference>
<dbReference type="Proteomes" id="UP000184330">
    <property type="component" value="Unassembled WGS sequence"/>
</dbReference>
<gene>
    <name evidence="2" type="ORF">PAC_02602</name>
</gene>
<organism evidence="2 3">
    <name type="scientific">Phialocephala subalpina</name>
    <dbReference type="NCBI Taxonomy" id="576137"/>
    <lineage>
        <taxon>Eukaryota</taxon>
        <taxon>Fungi</taxon>
        <taxon>Dikarya</taxon>
        <taxon>Ascomycota</taxon>
        <taxon>Pezizomycotina</taxon>
        <taxon>Leotiomycetes</taxon>
        <taxon>Helotiales</taxon>
        <taxon>Mollisiaceae</taxon>
        <taxon>Phialocephala</taxon>
        <taxon>Phialocephala fortinii species complex</taxon>
    </lineage>
</organism>
<evidence type="ECO:0000313" key="3">
    <source>
        <dbReference type="Proteomes" id="UP000184330"/>
    </source>
</evidence>
<dbReference type="AlphaFoldDB" id="A0A1L7WIX9"/>
<dbReference type="OrthoDB" id="428260at2759"/>